<evidence type="ECO:0000256" key="6">
    <source>
        <dbReference type="ARBA" id="ARBA00023157"/>
    </source>
</evidence>
<proteinExistence type="inferred from homology"/>
<evidence type="ECO:0000256" key="5">
    <source>
        <dbReference type="ARBA" id="ARBA00022827"/>
    </source>
</evidence>
<dbReference type="GO" id="GO:0016491">
    <property type="term" value="F:oxidoreductase activity"/>
    <property type="evidence" value="ECO:0007669"/>
    <property type="project" value="InterPro"/>
</dbReference>
<accession>A0AAV7DVF7</accession>
<keyword evidence="5" id="KW-0274">FAD</keyword>
<dbReference type="Pfam" id="PF01565">
    <property type="entry name" value="FAD_binding_4"/>
    <property type="match status" value="1"/>
</dbReference>
<dbReference type="Gene3D" id="3.30.465.10">
    <property type="match status" value="1"/>
</dbReference>
<dbReference type="GO" id="GO:0071949">
    <property type="term" value="F:FAD binding"/>
    <property type="evidence" value="ECO:0007669"/>
    <property type="project" value="InterPro"/>
</dbReference>
<comment type="cofactor">
    <cofactor evidence="1">
        <name>FAD</name>
        <dbReference type="ChEBI" id="CHEBI:57692"/>
    </cofactor>
</comment>
<comment type="similarity">
    <text evidence="2">Belongs to the oxygen-dependent FAD-linked oxidoreductase family.</text>
</comment>
<evidence type="ECO:0000256" key="7">
    <source>
        <dbReference type="ARBA" id="ARBA00023180"/>
    </source>
</evidence>
<evidence type="ECO:0000259" key="9">
    <source>
        <dbReference type="PROSITE" id="PS51387"/>
    </source>
</evidence>
<dbReference type="SUPFAM" id="SSF56176">
    <property type="entry name" value="FAD-binding/transporter-associated domain-like"/>
    <property type="match status" value="1"/>
</dbReference>
<keyword evidence="6" id="KW-1015">Disulfide bond</keyword>
<keyword evidence="7" id="KW-0325">Glycoprotein</keyword>
<organism evidence="10 11">
    <name type="scientific">Aristolochia fimbriata</name>
    <name type="common">White veined hardy Dutchman's pipe vine</name>
    <dbReference type="NCBI Taxonomy" id="158543"/>
    <lineage>
        <taxon>Eukaryota</taxon>
        <taxon>Viridiplantae</taxon>
        <taxon>Streptophyta</taxon>
        <taxon>Embryophyta</taxon>
        <taxon>Tracheophyta</taxon>
        <taxon>Spermatophyta</taxon>
        <taxon>Magnoliopsida</taxon>
        <taxon>Magnoliidae</taxon>
        <taxon>Piperales</taxon>
        <taxon>Aristolochiaceae</taxon>
        <taxon>Aristolochia</taxon>
    </lineage>
</organism>
<reference evidence="10 11" key="1">
    <citation type="submission" date="2021-07" db="EMBL/GenBank/DDBJ databases">
        <title>The Aristolochia fimbriata genome: insights into angiosperm evolution, floral development and chemical biosynthesis.</title>
        <authorList>
            <person name="Jiao Y."/>
        </authorList>
    </citation>
    <scope>NUCLEOTIDE SEQUENCE [LARGE SCALE GENOMIC DNA]</scope>
    <source>
        <strain evidence="10">IBCAS-2021</strain>
        <tissue evidence="10">Leaf</tissue>
    </source>
</reference>
<feature type="chain" id="PRO_5043484964" description="FAD-binding PCMH-type domain-containing protein" evidence="8">
    <location>
        <begin position="24"/>
        <end position="533"/>
    </location>
</feature>
<dbReference type="Proteomes" id="UP000825729">
    <property type="component" value="Unassembled WGS sequence"/>
</dbReference>
<keyword evidence="4 8" id="KW-0732">Signal</keyword>
<dbReference type="AlphaFoldDB" id="A0AAV7DVF7"/>
<evidence type="ECO:0000256" key="3">
    <source>
        <dbReference type="ARBA" id="ARBA00022630"/>
    </source>
</evidence>
<sequence length="533" mass="58907">MVSSRPLTMPILVSLFLVWFVSASAVRGNEISFIHCLTHKLLSSTGSGSSQVLYTPNTTSYTHLLQSSIKNLRFNTSSTPKPLLIVAPTHESQVQATVLCCRKHGLKIRVRSGGHDYEGRSFVSDDPFVLVDIANMRKVAVDVEDGSAWVQTGATLGDLYYGISQKSETHAFPAGICPTVGVGGLIAGGGIGTMMRKFGVAADNVVDALLVDVKGRILDRRSMGEDFFWAIRGGGGASFGVIISWKIKLVPVPPTVTVFNINRTLEEGATRILSHYQQIAQKCHENLYIRALIQGAGNAGGNRTMRAVFDSLFLGTAEELLKATEECFPVLGLKGNDCHEMSWIDSVIFLGGYPSGSPREVLLSREPPPATAKSSFKGKSDFVKKPISETALVSVWKLFLEQGSGMMFWEPLGGMMDRIREHEIPYPHRKGNLYNVQYLVTVREGQEGEKDLDWINRLYEQMAPHVSNHPRTAYLNFRDLDLGVNGKGEPSYFKSSIWGFKYFKGNFRRLALVKGQTDKSNFFRNEQSIPPLM</sequence>
<dbReference type="InterPro" id="IPR016167">
    <property type="entry name" value="FAD-bd_PCMH_sub1"/>
</dbReference>
<evidence type="ECO:0000256" key="2">
    <source>
        <dbReference type="ARBA" id="ARBA00005466"/>
    </source>
</evidence>
<keyword evidence="11" id="KW-1185">Reference proteome</keyword>
<dbReference type="PANTHER" id="PTHR32448">
    <property type="entry name" value="OS08G0158400 PROTEIN"/>
    <property type="match status" value="1"/>
</dbReference>
<protein>
    <recommendedName>
        <fullName evidence="9">FAD-binding PCMH-type domain-containing protein</fullName>
    </recommendedName>
</protein>
<dbReference type="InterPro" id="IPR036318">
    <property type="entry name" value="FAD-bd_PCMH-like_sf"/>
</dbReference>
<evidence type="ECO:0000256" key="8">
    <source>
        <dbReference type="SAM" id="SignalP"/>
    </source>
</evidence>
<dbReference type="InterPro" id="IPR016166">
    <property type="entry name" value="FAD-bd_PCMH"/>
</dbReference>
<feature type="signal peptide" evidence="8">
    <location>
        <begin position="1"/>
        <end position="23"/>
    </location>
</feature>
<name>A0AAV7DVF7_ARIFI</name>
<dbReference type="PROSITE" id="PS51387">
    <property type="entry name" value="FAD_PCMH"/>
    <property type="match status" value="1"/>
</dbReference>
<evidence type="ECO:0000256" key="1">
    <source>
        <dbReference type="ARBA" id="ARBA00001974"/>
    </source>
</evidence>
<gene>
    <name evidence="10" type="ORF">H6P81_019113</name>
</gene>
<evidence type="ECO:0000313" key="10">
    <source>
        <dbReference type="EMBL" id="KAG9438948.1"/>
    </source>
</evidence>
<dbReference type="InterPro" id="IPR006094">
    <property type="entry name" value="Oxid_FAD_bind_N"/>
</dbReference>
<dbReference type="Gene3D" id="3.30.43.10">
    <property type="entry name" value="Uridine Diphospho-n-acetylenolpyruvylglucosamine Reductase, domain 2"/>
    <property type="match status" value="1"/>
</dbReference>
<dbReference type="Gene3D" id="3.40.462.20">
    <property type="match status" value="1"/>
</dbReference>
<evidence type="ECO:0000256" key="4">
    <source>
        <dbReference type="ARBA" id="ARBA00022729"/>
    </source>
</evidence>
<dbReference type="FunFam" id="3.30.43.10:FF:000004">
    <property type="entry name" value="Berberine bridge enzyme-like 15"/>
    <property type="match status" value="1"/>
</dbReference>
<dbReference type="InterPro" id="IPR012951">
    <property type="entry name" value="BBE"/>
</dbReference>
<dbReference type="Pfam" id="PF08031">
    <property type="entry name" value="BBE"/>
    <property type="match status" value="1"/>
</dbReference>
<evidence type="ECO:0000313" key="11">
    <source>
        <dbReference type="Proteomes" id="UP000825729"/>
    </source>
</evidence>
<keyword evidence="3" id="KW-0285">Flavoprotein</keyword>
<dbReference type="InterPro" id="IPR016169">
    <property type="entry name" value="FAD-bd_PCMH_sub2"/>
</dbReference>
<feature type="domain" description="FAD-binding PCMH-type" evidence="9">
    <location>
        <begin position="78"/>
        <end position="252"/>
    </location>
</feature>
<comment type="caution">
    <text evidence="10">The sequence shown here is derived from an EMBL/GenBank/DDBJ whole genome shotgun (WGS) entry which is preliminary data.</text>
</comment>
<dbReference type="EMBL" id="JAINDJ010000008">
    <property type="protein sequence ID" value="KAG9438948.1"/>
    <property type="molecule type" value="Genomic_DNA"/>
</dbReference>